<accession>A0AB36RGL0</accession>
<dbReference type="Gene3D" id="3.40.50.10400">
    <property type="entry name" value="Hypothetical protein PA1492"/>
    <property type="match status" value="1"/>
</dbReference>
<comment type="caution">
    <text evidence="1">The sequence shown here is derived from an EMBL/GenBank/DDBJ whole genome shotgun (WGS) entry which is preliminary data.</text>
</comment>
<dbReference type="Pfam" id="PF14359">
    <property type="entry name" value="DUF4406"/>
    <property type="match status" value="1"/>
</dbReference>
<dbReference type="InterPro" id="IPR025518">
    <property type="entry name" value="DUF4406"/>
</dbReference>
<gene>
    <name evidence="1" type="ORF">CIT25_04125</name>
</gene>
<reference evidence="2" key="1">
    <citation type="submission" date="2017-08" db="EMBL/GenBank/DDBJ databases">
        <title>Mesorhizobium wenxinae sp. nov., a novel rhizobial species isolated from root nodules of chickpea (Cicer arietinum L.).</title>
        <authorList>
            <person name="Zhang J."/>
        </authorList>
    </citation>
    <scope>NUCLEOTIDE SEQUENCE [LARGE SCALE GENOMIC DNA]</scope>
    <source>
        <strain evidence="2">USDA 3392</strain>
    </source>
</reference>
<evidence type="ECO:0008006" key="3">
    <source>
        <dbReference type="Google" id="ProtNLM"/>
    </source>
</evidence>
<keyword evidence="2" id="KW-1185">Reference proteome</keyword>
<sequence length="118" mass="12877">MSDARVIYLSGPMKGYPESNYPLFRQVAADLRADGHRVYNPAEFPHRGPHETFPLRQAFASYCSFICLEADTIVLLPGWEKSKGVSAEKALAENCGLEVIEWSSKSQSGAEPSPGASS</sequence>
<protein>
    <recommendedName>
        <fullName evidence="3">DUF4406 domain-containing protein</fullName>
    </recommendedName>
</protein>
<name>A0AB36RGL0_9HYPH</name>
<organism evidence="1 2">
    <name type="scientific">Mesorhizobium mediterraneum</name>
    <dbReference type="NCBI Taxonomy" id="43617"/>
    <lineage>
        <taxon>Bacteria</taxon>
        <taxon>Pseudomonadati</taxon>
        <taxon>Pseudomonadota</taxon>
        <taxon>Alphaproteobacteria</taxon>
        <taxon>Hyphomicrobiales</taxon>
        <taxon>Phyllobacteriaceae</taxon>
        <taxon>Mesorhizobium</taxon>
    </lineage>
</organism>
<dbReference type="EMBL" id="NPKI01000008">
    <property type="protein sequence ID" value="PAQ03711.1"/>
    <property type="molecule type" value="Genomic_DNA"/>
</dbReference>
<dbReference type="SUPFAM" id="SSF52309">
    <property type="entry name" value="N-(deoxy)ribosyltransferase-like"/>
    <property type="match status" value="1"/>
</dbReference>
<evidence type="ECO:0000313" key="1">
    <source>
        <dbReference type="EMBL" id="PAQ03711.1"/>
    </source>
</evidence>
<evidence type="ECO:0000313" key="2">
    <source>
        <dbReference type="Proteomes" id="UP000216215"/>
    </source>
</evidence>
<dbReference type="Proteomes" id="UP000216215">
    <property type="component" value="Unassembled WGS sequence"/>
</dbReference>
<proteinExistence type="predicted"/>
<dbReference type="RefSeq" id="WP_095483284.1">
    <property type="nucleotide sequence ID" value="NZ_CP088151.1"/>
</dbReference>
<dbReference type="AlphaFoldDB" id="A0AB36RGL0"/>